<keyword evidence="3" id="KW-1185">Reference proteome</keyword>
<reference evidence="2 3" key="1">
    <citation type="submission" date="2017-12" db="EMBL/GenBank/DDBJ databases">
        <title>Comparative genomics of Botrytis spp.</title>
        <authorList>
            <person name="Valero-Jimenez C.A."/>
            <person name="Tapia P."/>
            <person name="Veloso J."/>
            <person name="Silva-Moreno E."/>
            <person name="Staats M."/>
            <person name="Valdes J.H."/>
            <person name="Van Kan J.A.L."/>
        </authorList>
    </citation>
    <scope>NUCLEOTIDE SEQUENCE [LARGE SCALE GENOMIC DNA]</scope>
    <source>
        <strain evidence="2 3">MUCL2120</strain>
    </source>
</reference>
<gene>
    <name evidence="2" type="ORF">BOTNAR_0090g00040</name>
</gene>
<name>A0A4Z1IUA7_9HELO</name>
<dbReference type="EMBL" id="PQXJ01000090">
    <property type="protein sequence ID" value="TGO64274.1"/>
    <property type="molecule type" value="Genomic_DNA"/>
</dbReference>
<dbReference type="AlphaFoldDB" id="A0A4Z1IUA7"/>
<accession>A0A4Z1IUA7</accession>
<evidence type="ECO:0000313" key="3">
    <source>
        <dbReference type="Proteomes" id="UP000297452"/>
    </source>
</evidence>
<feature type="compositionally biased region" description="Low complexity" evidence="1">
    <location>
        <begin position="8"/>
        <end position="39"/>
    </location>
</feature>
<feature type="compositionally biased region" description="Acidic residues" evidence="1">
    <location>
        <begin position="54"/>
        <end position="68"/>
    </location>
</feature>
<feature type="region of interest" description="Disordered" evidence="1">
    <location>
        <begin position="1"/>
        <end position="71"/>
    </location>
</feature>
<protein>
    <submittedName>
        <fullName evidence="2">Uncharacterized protein</fullName>
    </submittedName>
</protein>
<evidence type="ECO:0000313" key="2">
    <source>
        <dbReference type="EMBL" id="TGO64274.1"/>
    </source>
</evidence>
<evidence type="ECO:0000256" key="1">
    <source>
        <dbReference type="SAM" id="MobiDB-lite"/>
    </source>
</evidence>
<comment type="caution">
    <text evidence="2">The sequence shown here is derived from an EMBL/GenBank/DDBJ whole genome shotgun (WGS) entry which is preliminary data.</text>
</comment>
<dbReference type="Proteomes" id="UP000297452">
    <property type="component" value="Unassembled WGS sequence"/>
</dbReference>
<dbReference type="OrthoDB" id="5372011at2759"/>
<proteinExistence type="predicted"/>
<sequence>MDSPFSISANTPSRSTSTSRPSSANKNTRASNSKSKSSSYTLLKQDQQARNKEPDDDNYGDESSDEDLTGASYDLFGNESYISVQIRREAVAVLDNPELLMMHAAARNDSIPSTRLYFLQRLSGRPETPAQEKEAAEYRLAQLKRLAKKRDLADAETSSGSTSKGEATASVIFDSRYLHHISPSYY</sequence>
<organism evidence="2 3">
    <name type="scientific">Botryotinia narcissicola</name>
    <dbReference type="NCBI Taxonomy" id="278944"/>
    <lineage>
        <taxon>Eukaryota</taxon>
        <taxon>Fungi</taxon>
        <taxon>Dikarya</taxon>
        <taxon>Ascomycota</taxon>
        <taxon>Pezizomycotina</taxon>
        <taxon>Leotiomycetes</taxon>
        <taxon>Helotiales</taxon>
        <taxon>Sclerotiniaceae</taxon>
        <taxon>Botryotinia</taxon>
    </lineage>
</organism>